<dbReference type="STRING" id="1122156.SAMN02745117_01936"/>
<name>A0A1M5BL23_9BURK</name>
<proteinExistence type="predicted"/>
<keyword evidence="2" id="KW-1185">Reference proteome</keyword>
<dbReference type="EMBL" id="FQUZ01000022">
    <property type="protein sequence ID" value="SHF43283.1"/>
    <property type="molecule type" value="Genomic_DNA"/>
</dbReference>
<evidence type="ECO:0000313" key="1">
    <source>
        <dbReference type="EMBL" id="SHF43283.1"/>
    </source>
</evidence>
<sequence>MTPLFSRFGPARVCRTPAAWVATLALAIGLGGCAISPGSGPDAASSPSQGSTASTVSHFCDRAPQLTAVQQDILLRFAAVVRTELDQVADGEAVLISRSGLDLSRFDIRYSHAAIAWRNERGMWSARQLYYACDEGRPRIFDQGLAGFVMGTDNPTLGYISLVRLPAEAAQALHETALDTPRALRLLAARYSANAYPFSLRYQNCNQWVLELLATAWGQLPDGDDLRARAQAWLQQADYAPQPVAVQPPWLMLASVFVPLVHLNDHPREDRAALQLQVSLPATLEAFVRQQHPSSQRVELCHDSQHVVVRHGWEPVADGCQPTASDSVVPL</sequence>
<dbReference type="InterPro" id="IPR014547">
    <property type="entry name" value="UCP028477"/>
</dbReference>
<evidence type="ECO:0008006" key="3">
    <source>
        <dbReference type="Google" id="ProtNLM"/>
    </source>
</evidence>
<reference evidence="1 2" key="1">
    <citation type="submission" date="2016-11" db="EMBL/GenBank/DDBJ databases">
        <authorList>
            <person name="Jaros S."/>
            <person name="Januszkiewicz K."/>
            <person name="Wedrychowicz H."/>
        </authorList>
    </citation>
    <scope>NUCLEOTIDE SEQUENCE [LARGE SCALE GENOMIC DNA]</scope>
    <source>
        <strain evidence="1 2">DSM 16112</strain>
    </source>
</reference>
<evidence type="ECO:0000313" key="2">
    <source>
        <dbReference type="Proteomes" id="UP000184327"/>
    </source>
</evidence>
<dbReference type="Pfam" id="PF09916">
    <property type="entry name" value="DUF2145"/>
    <property type="match status" value="1"/>
</dbReference>
<gene>
    <name evidence="1" type="ORF">SAMN02745117_01936</name>
</gene>
<accession>A0A1M5BL23</accession>
<dbReference type="Proteomes" id="UP000184327">
    <property type="component" value="Unassembled WGS sequence"/>
</dbReference>
<dbReference type="AlphaFoldDB" id="A0A1M5BL23"/>
<protein>
    <recommendedName>
        <fullName evidence="3">DUF2145 domain-containing protein</fullName>
    </recommendedName>
</protein>
<dbReference type="PIRSF" id="PIRSF028477">
    <property type="entry name" value="UCP028477"/>
    <property type="match status" value="1"/>
</dbReference>
<dbReference type="PROSITE" id="PS51257">
    <property type="entry name" value="PROKAR_LIPOPROTEIN"/>
    <property type="match status" value="1"/>
</dbReference>
<organism evidence="1 2">
    <name type="scientific">Lampropedia hyalina DSM 16112</name>
    <dbReference type="NCBI Taxonomy" id="1122156"/>
    <lineage>
        <taxon>Bacteria</taxon>
        <taxon>Pseudomonadati</taxon>
        <taxon>Pseudomonadota</taxon>
        <taxon>Betaproteobacteria</taxon>
        <taxon>Burkholderiales</taxon>
        <taxon>Comamonadaceae</taxon>
        <taxon>Lampropedia</taxon>
    </lineage>
</organism>